<dbReference type="EMBL" id="JADNRY010000021">
    <property type="protein sequence ID" value="KAF9072849.1"/>
    <property type="molecule type" value="Genomic_DNA"/>
</dbReference>
<name>A0A9P5Q0Y7_9AGAR</name>
<dbReference type="InterPro" id="IPR016159">
    <property type="entry name" value="Cullin_repeat-like_dom_sf"/>
</dbReference>
<keyword evidence="2" id="KW-1185">Reference proteome</keyword>
<evidence type="ECO:0000313" key="2">
    <source>
        <dbReference type="Proteomes" id="UP000772434"/>
    </source>
</evidence>
<dbReference type="Proteomes" id="UP000772434">
    <property type="component" value="Unassembled WGS sequence"/>
</dbReference>
<evidence type="ECO:0000313" key="1">
    <source>
        <dbReference type="EMBL" id="KAF9072849.1"/>
    </source>
</evidence>
<comment type="caution">
    <text evidence="1">The sequence shown here is derived from an EMBL/GenBank/DDBJ whole genome shotgun (WGS) entry which is preliminary data.</text>
</comment>
<sequence length="290" mass="32918">MTTVQFRRTRIPHETAESFWATAGPALEHIFDSPDIPVDIETYSSVYSKCFNYQSSKAQRSSPPSQGFRNGLQIAVPASTVPMHRVDPEDKHGMAGYRKVDDFFAERAKKIFDNVPDNSSSELVRYIITEFARFSAAVQTSSRMLVYMQRMFITQLIQEGCGWSTAGMPVVTVHNRSFLAEIREQKAERWGYKKDSDSNLGTWDEVESWAEAGSPLDCIVPIPSLAFRRFRIIFLEPLLSSDRLSVAVDELLTGELAEDRELILSLRNIFRKSGIDPENLVRVKLELQAQ</sequence>
<dbReference type="OrthoDB" id="2880952at2759"/>
<dbReference type="Gene3D" id="1.20.1310.10">
    <property type="entry name" value="Cullin Repeats"/>
    <property type="match status" value="1"/>
</dbReference>
<protein>
    <submittedName>
        <fullName evidence="1">Uncharacterized protein</fullName>
    </submittedName>
</protein>
<accession>A0A9P5Q0Y7</accession>
<organism evidence="1 2">
    <name type="scientific">Rhodocollybia butyracea</name>
    <dbReference type="NCBI Taxonomy" id="206335"/>
    <lineage>
        <taxon>Eukaryota</taxon>
        <taxon>Fungi</taxon>
        <taxon>Dikarya</taxon>
        <taxon>Basidiomycota</taxon>
        <taxon>Agaricomycotina</taxon>
        <taxon>Agaricomycetes</taxon>
        <taxon>Agaricomycetidae</taxon>
        <taxon>Agaricales</taxon>
        <taxon>Marasmiineae</taxon>
        <taxon>Omphalotaceae</taxon>
        <taxon>Rhodocollybia</taxon>
    </lineage>
</organism>
<dbReference type="AlphaFoldDB" id="A0A9P5Q0Y7"/>
<gene>
    <name evidence="1" type="ORF">BDP27DRAFT_1319504</name>
</gene>
<proteinExistence type="predicted"/>
<dbReference type="SUPFAM" id="SSF74788">
    <property type="entry name" value="Cullin repeat-like"/>
    <property type="match status" value="1"/>
</dbReference>
<reference evidence="1" key="1">
    <citation type="submission" date="2020-11" db="EMBL/GenBank/DDBJ databases">
        <authorList>
            <consortium name="DOE Joint Genome Institute"/>
            <person name="Ahrendt S."/>
            <person name="Riley R."/>
            <person name="Andreopoulos W."/>
            <person name="Labutti K."/>
            <person name="Pangilinan J."/>
            <person name="Ruiz-Duenas F.J."/>
            <person name="Barrasa J.M."/>
            <person name="Sanchez-Garcia M."/>
            <person name="Camarero S."/>
            <person name="Miyauchi S."/>
            <person name="Serrano A."/>
            <person name="Linde D."/>
            <person name="Babiker R."/>
            <person name="Drula E."/>
            <person name="Ayuso-Fernandez I."/>
            <person name="Pacheco R."/>
            <person name="Padilla G."/>
            <person name="Ferreira P."/>
            <person name="Barriuso J."/>
            <person name="Kellner H."/>
            <person name="Castanera R."/>
            <person name="Alfaro M."/>
            <person name="Ramirez L."/>
            <person name="Pisabarro A.G."/>
            <person name="Kuo A."/>
            <person name="Tritt A."/>
            <person name="Lipzen A."/>
            <person name="He G."/>
            <person name="Yan M."/>
            <person name="Ng V."/>
            <person name="Cullen D."/>
            <person name="Martin F."/>
            <person name="Rosso M.-N."/>
            <person name="Henrissat B."/>
            <person name="Hibbett D."/>
            <person name="Martinez A.T."/>
            <person name="Grigoriev I.V."/>
        </authorList>
    </citation>
    <scope>NUCLEOTIDE SEQUENCE</scope>
    <source>
        <strain evidence="1">AH 40177</strain>
    </source>
</reference>